<gene>
    <name evidence="1" type="ORF">CEXT_479331</name>
</gene>
<keyword evidence="2" id="KW-1185">Reference proteome</keyword>
<evidence type="ECO:0000313" key="2">
    <source>
        <dbReference type="Proteomes" id="UP001054945"/>
    </source>
</evidence>
<sequence length="184" mass="20973">MEAVRKWARSDPPVYSPATKLNAVSAERRRRNSIWHRAKRQLADVERSYFSITKSTTDSISLAYFILIHLHLQDKKPLQWGQITIHCRVLMANGQRRRGRENGEIRSTSLSANDSPFNAVSAQSGRNSIWHRAKSGRIQLAKQIEVFSRFGFDSNCGSLGHLRTSERQRGEKVICTKLAAVVHF</sequence>
<dbReference type="EMBL" id="BPLR01005293">
    <property type="protein sequence ID" value="GIY01276.1"/>
    <property type="molecule type" value="Genomic_DNA"/>
</dbReference>
<reference evidence="1 2" key="1">
    <citation type="submission" date="2021-06" db="EMBL/GenBank/DDBJ databases">
        <title>Caerostris extrusa draft genome.</title>
        <authorList>
            <person name="Kono N."/>
            <person name="Arakawa K."/>
        </authorList>
    </citation>
    <scope>NUCLEOTIDE SEQUENCE [LARGE SCALE GENOMIC DNA]</scope>
</reference>
<protein>
    <submittedName>
        <fullName evidence="1">Uncharacterized protein</fullName>
    </submittedName>
</protein>
<accession>A0AAV4PWJ5</accession>
<dbReference type="Proteomes" id="UP001054945">
    <property type="component" value="Unassembled WGS sequence"/>
</dbReference>
<comment type="caution">
    <text evidence="1">The sequence shown here is derived from an EMBL/GenBank/DDBJ whole genome shotgun (WGS) entry which is preliminary data.</text>
</comment>
<organism evidence="1 2">
    <name type="scientific">Caerostris extrusa</name>
    <name type="common">Bark spider</name>
    <name type="synonym">Caerostris bankana</name>
    <dbReference type="NCBI Taxonomy" id="172846"/>
    <lineage>
        <taxon>Eukaryota</taxon>
        <taxon>Metazoa</taxon>
        <taxon>Ecdysozoa</taxon>
        <taxon>Arthropoda</taxon>
        <taxon>Chelicerata</taxon>
        <taxon>Arachnida</taxon>
        <taxon>Araneae</taxon>
        <taxon>Araneomorphae</taxon>
        <taxon>Entelegynae</taxon>
        <taxon>Araneoidea</taxon>
        <taxon>Araneidae</taxon>
        <taxon>Caerostris</taxon>
    </lineage>
</organism>
<evidence type="ECO:0000313" key="1">
    <source>
        <dbReference type="EMBL" id="GIY01276.1"/>
    </source>
</evidence>
<dbReference type="AlphaFoldDB" id="A0AAV4PWJ5"/>
<proteinExistence type="predicted"/>
<name>A0AAV4PWJ5_CAEEX</name>